<evidence type="ECO:0000313" key="2">
    <source>
        <dbReference type="Proteomes" id="UP000004949"/>
    </source>
</evidence>
<protein>
    <submittedName>
        <fullName evidence="1">Uncharacterized protein</fullName>
    </submittedName>
</protein>
<name>G6XJL0_9PROT</name>
<gene>
    <name evidence="1" type="ORF">GMO_18820</name>
</gene>
<evidence type="ECO:0000313" key="1">
    <source>
        <dbReference type="EMBL" id="EHH68115.1"/>
    </source>
</evidence>
<reference evidence="1 2" key="1">
    <citation type="submission" date="2011-10" db="EMBL/GenBank/DDBJ databases">
        <title>Genome sequence of Gluconobacter morbifer G707, isolated from Drosophila gut.</title>
        <authorList>
            <person name="Lee W.-J."/>
            <person name="Kim E.-K."/>
        </authorList>
    </citation>
    <scope>NUCLEOTIDE SEQUENCE [LARGE SCALE GENOMIC DNA]</scope>
    <source>
        <strain evidence="1 2">G707</strain>
    </source>
</reference>
<organism evidence="1 2">
    <name type="scientific">Gluconobacter morbifer G707</name>
    <dbReference type="NCBI Taxonomy" id="1088869"/>
    <lineage>
        <taxon>Bacteria</taxon>
        <taxon>Pseudomonadati</taxon>
        <taxon>Pseudomonadota</taxon>
        <taxon>Alphaproteobacteria</taxon>
        <taxon>Acetobacterales</taxon>
        <taxon>Acetobacteraceae</taxon>
        <taxon>Gluconobacter</taxon>
    </lineage>
</organism>
<keyword evidence="2" id="KW-1185">Reference proteome</keyword>
<dbReference type="PATRIC" id="fig|1088869.3.peg.1878"/>
<dbReference type="STRING" id="1088869.GMO_18820"/>
<sequence length="164" mass="18774">MQGNVVPALTGKYMKPIFCFLVAFIVFASARADDNLVVRGVNEHEIQQLTQQLIRPASTFSFNNDNHIARWMNPVCVDIMGLPEAEKQKLQSYLFAAFTYFNIDFRKRCILANTYIFVTPDSDTLMSRILKREPHLSQGIDADERFRDNFIPPSDALISNLKKP</sequence>
<dbReference type="Proteomes" id="UP000004949">
    <property type="component" value="Unassembled WGS sequence"/>
</dbReference>
<dbReference type="EMBL" id="AGQV01000005">
    <property type="protein sequence ID" value="EHH68115.1"/>
    <property type="molecule type" value="Genomic_DNA"/>
</dbReference>
<proteinExistence type="predicted"/>
<accession>G6XJL0</accession>
<comment type="caution">
    <text evidence="1">The sequence shown here is derived from an EMBL/GenBank/DDBJ whole genome shotgun (WGS) entry which is preliminary data.</text>
</comment>
<dbReference type="AlphaFoldDB" id="G6XJL0"/>